<dbReference type="KEGG" id="dbk:DGMP_08380"/>
<evidence type="ECO:0000313" key="3">
    <source>
        <dbReference type="Proteomes" id="UP000826725"/>
    </source>
</evidence>
<evidence type="ECO:0000313" key="2">
    <source>
        <dbReference type="EMBL" id="BCL60145.1"/>
    </source>
</evidence>
<dbReference type="InterPro" id="IPR001763">
    <property type="entry name" value="Rhodanese-like_dom"/>
</dbReference>
<dbReference type="InterPro" id="IPR044528">
    <property type="entry name" value="POD-like_MBL-fold"/>
</dbReference>
<protein>
    <recommendedName>
        <fullName evidence="1">Rhodanese domain-containing protein</fullName>
    </recommendedName>
</protein>
<dbReference type="EMBL" id="AP024086">
    <property type="protein sequence ID" value="BCL60145.1"/>
    <property type="molecule type" value="Genomic_DNA"/>
</dbReference>
<dbReference type="SMART" id="SM00450">
    <property type="entry name" value="RHOD"/>
    <property type="match status" value="1"/>
</dbReference>
<dbReference type="CDD" id="cd07724">
    <property type="entry name" value="POD-like_MBL-fold"/>
    <property type="match status" value="1"/>
</dbReference>
<proteinExistence type="predicted"/>
<dbReference type="InterPro" id="IPR001279">
    <property type="entry name" value="Metallo-B-lactamas"/>
</dbReference>
<evidence type="ECO:0000259" key="1">
    <source>
        <dbReference type="PROSITE" id="PS50206"/>
    </source>
</evidence>
<dbReference type="SMART" id="SM00849">
    <property type="entry name" value="Lactamase_B"/>
    <property type="match status" value="1"/>
</dbReference>
<dbReference type="PANTHER" id="PTHR43084:SF7">
    <property type="entry name" value="BETA-LACTAMASE DOMAIN PROTEIN"/>
    <property type="match status" value="1"/>
</dbReference>
<dbReference type="AlphaFoldDB" id="A0A8D5FGH1"/>
<feature type="domain" description="Rhodanese" evidence="1">
    <location>
        <begin position="17"/>
        <end position="114"/>
    </location>
</feature>
<dbReference type="RefSeq" id="WP_228856310.1">
    <property type="nucleotide sequence ID" value="NZ_AP024086.1"/>
</dbReference>
<accession>A0A8D5FGH1</accession>
<dbReference type="GO" id="GO:0006749">
    <property type="term" value="P:glutathione metabolic process"/>
    <property type="evidence" value="ECO:0007669"/>
    <property type="project" value="InterPro"/>
</dbReference>
<dbReference type="InterPro" id="IPR051682">
    <property type="entry name" value="Mito_Persulfide_Diox"/>
</dbReference>
<dbReference type="Pfam" id="PF00581">
    <property type="entry name" value="Rhodanese"/>
    <property type="match status" value="1"/>
</dbReference>
<dbReference type="PROSITE" id="PS50206">
    <property type="entry name" value="RHODANESE_3"/>
    <property type="match status" value="1"/>
</dbReference>
<dbReference type="GO" id="GO:0050313">
    <property type="term" value="F:sulfur dioxygenase activity"/>
    <property type="evidence" value="ECO:0007669"/>
    <property type="project" value="InterPro"/>
</dbReference>
<sequence length="388" mass="43773">MSIFKYPARDLYSWLTTKTDFILLDVRNKKDFGRFHVESPYPFEMLNISYFDFMEIEDDCVARVPRDKPIRIVCAKEGSAQFVAEVLEKHGFEDVGYLEGGIKSWGNLLVPVQVNEGGDYQLFQFIRPGKASCSYGLLYKDELMLFDPSRNVDFYLDFAEENNSRLVKTFETHLQADYIAGSRMLSEKSGAEFLADSADFASAKITFTPLSDGEIISFSNGGPNVKVFSSPGHTPGSTSFIIDEKFIISGDIIFIQSVGRPDLGGQVEAWSDTLFETLQRVKKLSGKLTVLPGHYMNWEEANSRLCFANSLSNVIDFNKHIYAIDNKAEFLTFIQSNMREQPPEYAKIRLINANLEQVDDEEAEILDLGKNECAATAYAAQNKNQNKS</sequence>
<dbReference type="Proteomes" id="UP000826725">
    <property type="component" value="Chromosome"/>
</dbReference>
<name>A0A8D5FGH1_9BACT</name>
<dbReference type="PANTHER" id="PTHR43084">
    <property type="entry name" value="PERSULFIDE DIOXYGENASE ETHE1"/>
    <property type="match status" value="1"/>
</dbReference>
<organism evidence="2 3">
    <name type="scientific">Desulfomarina profundi</name>
    <dbReference type="NCBI Taxonomy" id="2772557"/>
    <lineage>
        <taxon>Bacteria</taxon>
        <taxon>Pseudomonadati</taxon>
        <taxon>Thermodesulfobacteriota</taxon>
        <taxon>Desulfobulbia</taxon>
        <taxon>Desulfobulbales</taxon>
        <taxon>Desulfobulbaceae</taxon>
        <taxon>Desulfomarina</taxon>
    </lineage>
</organism>
<keyword evidence="3" id="KW-1185">Reference proteome</keyword>
<gene>
    <name evidence="2" type="primary">yrkH</name>
    <name evidence="2" type="ORF">DGMP_08380</name>
</gene>
<dbReference type="GO" id="GO:0070813">
    <property type="term" value="P:hydrogen sulfide metabolic process"/>
    <property type="evidence" value="ECO:0007669"/>
    <property type="project" value="TreeGrafter"/>
</dbReference>
<reference evidence="2" key="1">
    <citation type="submission" date="2020-09" db="EMBL/GenBank/DDBJ databases">
        <title>Desulfogranum mesoprofundum gen. nov., sp. nov., a novel mesophilic, sulfate-reducing chemolithoautotroph isolated from a deep-sea hydrothermal vent chimney in the Suiyo Seamount.</title>
        <authorList>
            <person name="Hashimoto Y."/>
            <person name="Nakagawa S."/>
        </authorList>
    </citation>
    <scope>NUCLEOTIDE SEQUENCE</scope>
    <source>
        <strain evidence="2">KT2</strain>
    </source>
</reference>